<comment type="caution">
    <text evidence="2">The sequence shown here is derived from an EMBL/GenBank/DDBJ whole genome shotgun (WGS) entry which is preliminary data.</text>
</comment>
<evidence type="ECO:0000313" key="2">
    <source>
        <dbReference type="EMBL" id="RXN35834.1"/>
    </source>
</evidence>
<gene>
    <name evidence="2" type="ORF">ROHU_003490</name>
</gene>
<keyword evidence="3" id="KW-1185">Reference proteome</keyword>
<evidence type="ECO:0000256" key="1">
    <source>
        <dbReference type="SAM" id="SignalP"/>
    </source>
</evidence>
<dbReference type="STRING" id="84645.A0A498NWE8"/>
<feature type="chain" id="PRO_5019760994" evidence="1">
    <location>
        <begin position="20"/>
        <end position="106"/>
    </location>
</feature>
<accession>A0A498NWE8</accession>
<dbReference type="AlphaFoldDB" id="A0A498NWE8"/>
<protein>
    <submittedName>
        <fullName evidence="2">Low choriolytic enzyme-like protein</fullName>
    </submittedName>
</protein>
<keyword evidence="1" id="KW-0732">Signal</keyword>
<organism evidence="2 3">
    <name type="scientific">Labeo rohita</name>
    <name type="common">Indian major carp</name>
    <name type="synonym">Cyprinus rohita</name>
    <dbReference type="NCBI Taxonomy" id="84645"/>
    <lineage>
        <taxon>Eukaryota</taxon>
        <taxon>Metazoa</taxon>
        <taxon>Chordata</taxon>
        <taxon>Craniata</taxon>
        <taxon>Vertebrata</taxon>
        <taxon>Euteleostomi</taxon>
        <taxon>Actinopterygii</taxon>
        <taxon>Neopterygii</taxon>
        <taxon>Teleostei</taxon>
        <taxon>Ostariophysi</taxon>
        <taxon>Cypriniformes</taxon>
        <taxon>Cyprinidae</taxon>
        <taxon>Labeoninae</taxon>
        <taxon>Labeonini</taxon>
        <taxon>Labeo</taxon>
    </lineage>
</organism>
<dbReference type="Proteomes" id="UP000290572">
    <property type="component" value="Unassembled WGS sequence"/>
</dbReference>
<dbReference type="EMBL" id="QBIY01010465">
    <property type="protein sequence ID" value="RXN35834.1"/>
    <property type="molecule type" value="Genomic_DNA"/>
</dbReference>
<feature type="signal peptide" evidence="1">
    <location>
        <begin position="1"/>
        <end position="19"/>
    </location>
</feature>
<name>A0A498NWE8_LABRO</name>
<reference evidence="2 3" key="1">
    <citation type="submission" date="2018-03" db="EMBL/GenBank/DDBJ databases">
        <title>Draft genome sequence of Rohu Carp (Labeo rohita).</title>
        <authorList>
            <person name="Das P."/>
            <person name="Kushwaha B."/>
            <person name="Joshi C.G."/>
            <person name="Kumar D."/>
            <person name="Nagpure N.S."/>
            <person name="Sahoo L."/>
            <person name="Das S.P."/>
            <person name="Bit A."/>
            <person name="Patnaik S."/>
            <person name="Meher P.K."/>
            <person name="Jayasankar P."/>
            <person name="Koringa P.G."/>
            <person name="Patel N.V."/>
            <person name="Hinsu A.T."/>
            <person name="Kumar R."/>
            <person name="Pandey M."/>
            <person name="Agarwal S."/>
            <person name="Srivastava S."/>
            <person name="Singh M."/>
            <person name="Iquebal M.A."/>
            <person name="Jaiswal S."/>
            <person name="Angadi U.B."/>
            <person name="Kumar N."/>
            <person name="Raza M."/>
            <person name="Shah T.M."/>
            <person name="Rai A."/>
            <person name="Jena J.K."/>
        </authorList>
    </citation>
    <scope>NUCLEOTIDE SEQUENCE [LARGE SCALE GENOMIC DNA]</scope>
    <source>
        <strain evidence="2">DASCIFA01</strain>
        <tissue evidence="2">Testis</tissue>
    </source>
</reference>
<evidence type="ECO:0000313" key="3">
    <source>
        <dbReference type="Proteomes" id="UP000290572"/>
    </source>
</evidence>
<sequence>MYLLVVVISLLLSSVPAQSRPVEDLTEKMSGKAGNITEKDSISVSTIIETNKHSGQEVDGALITFGDIAVPKGFQNADRCTSRGCKWERSRNGLVYVPYVIANQYC</sequence>
<proteinExistence type="predicted"/>